<sequence length="264" mass="28231">MNLSIDDSSPDPLTGTRLIYECLDLTNSKVHGWNVGQDCGSGCSAHPDPSQVFEGTWHDASTRENGVNSPIASTSFTGVAVYVIGINIASTPETSSSLNNTRMFFQIDGAIQGSYNHTASIATDTTFSYGAVFFAQEGLSNELHNITIICGDGDPNLDSICLLDRIIYSSKPEFNSSPAPVLPPTAPTPEPKASRHVSSATIAGSAAGSMLFLALLVGIFVIRQWRHRRRCQKPGSTQNSDLHATTITSFEDTSLNDNNAVGFE</sequence>
<dbReference type="Proteomes" id="UP000053477">
    <property type="component" value="Unassembled WGS sequence"/>
</dbReference>
<proteinExistence type="predicted"/>
<protein>
    <submittedName>
        <fullName evidence="3">Uncharacterized protein</fullName>
    </submittedName>
</protein>
<evidence type="ECO:0000313" key="3">
    <source>
        <dbReference type="EMBL" id="KLO13084.1"/>
    </source>
</evidence>
<keyword evidence="4" id="KW-1185">Reference proteome</keyword>
<feature type="region of interest" description="Disordered" evidence="1">
    <location>
        <begin position="175"/>
        <end position="197"/>
    </location>
</feature>
<dbReference type="AlphaFoldDB" id="A0A0H2RMI5"/>
<keyword evidence="2" id="KW-0472">Membrane</keyword>
<accession>A0A0H2RMI5</accession>
<name>A0A0H2RMI5_9AGAM</name>
<reference evidence="3 4" key="1">
    <citation type="submission" date="2015-04" db="EMBL/GenBank/DDBJ databases">
        <title>Complete genome sequence of Schizopora paradoxa KUC8140, a cosmopolitan wood degrader in East Asia.</title>
        <authorList>
            <consortium name="DOE Joint Genome Institute"/>
            <person name="Min B."/>
            <person name="Park H."/>
            <person name="Jang Y."/>
            <person name="Kim J.-J."/>
            <person name="Kim K.H."/>
            <person name="Pangilinan J."/>
            <person name="Lipzen A."/>
            <person name="Riley R."/>
            <person name="Grigoriev I.V."/>
            <person name="Spatafora J.W."/>
            <person name="Choi I.-G."/>
        </authorList>
    </citation>
    <scope>NUCLEOTIDE SEQUENCE [LARGE SCALE GENOMIC DNA]</scope>
    <source>
        <strain evidence="3 4">KUC8140</strain>
    </source>
</reference>
<evidence type="ECO:0000256" key="2">
    <source>
        <dbReference type="SAM" id="Phobius"/>
    </source>
</evidence>
<dbReference type="EMBL" id="KQ085965">
    <property type="protein sequence ID" value="KLO13084.1"/>
    <property type="molecule type" value="Genomic_DNA"/>
</dbReference>
<dbReference type="OrthoDB" id="3270641at2759"/>
<gene>
    <name evidence="3" type="ORF">SCHPADRAFT_928764</name>
</gene>
<dbReference type="InParanoid" id="A0A0H2RMI5"/>
<evidence type="ECO:0000256" key="1">
    <source>
        <dbReference type="SAM" id="MobiDB-lite"/>
    </source>
</evidence>
<feature type="compositionally biased region" description="Pro residues" evidence="1">
    <location>
        <begin position="180"/>
        <end position="190"/>
    </location>
</feature>
<evidence type="ECO:0000313" key="4">
    <source>
        <dbReference type="Proteomes" id="UP000053477"/>
    </source>
</evidence>
<keyword evidence="2" id="KW-1133">Transmembrane helix</keyword>
<feature type="transmembrane region" description="Helical" evidence="2">
    <location>
        <begin position="202"/>
        <end position="222"/>
    </location>
</feature>
<keyword evidence="2" id="KW-0812">Transmembrane</keyword>
<feature type="non-terminal residue" evidence="3">
    <location>
        <position position="264"/>
    </location>
</feature>
<organism evidence="3 4">
    <name type="scientific">Schizopora paradoxa</name>
    <dbReference type="NCBI Taxonomy" id="27342"/>
    <lineage>
        <taxon>Eukaryota</taxon>
        <taxon>Fungi</taxon>
        <taxon>Dikarya</taxon>
        <taxon>Basidiomycota</taxon>
        <taxon>Agaricomycotina</taxon>
        <taxon>Agaricomycetes</taxon>
        <taxon>Hymenochaetales</taxon>
        <taxon>Schizoporaceae</taxon>
        <taxon>Schizopora</taxon>
    </lineage>
</organism>